<dbReference type="InterPro" id="IPR011333">
    <property type="entry name" value="SKP1/BTB/POZ_sf"/>
</dbReference>
<protein>
    <recommendedName>
        <fullName evidence="3">BTB domain-containing protein</fullName>
    </recommendedName>
</protein>
<sequence>MTNKIPVPSVGVVKLEQVRDLWFEEADMVFQAETKVFRVPGNALASISSVFEAMLSFPQPDPPEKMAGCPLIRMPDSASDVTYFFKAIMDPSYFKPPPAHTDFKVLLAVLRLGHKYQVSHLSQCAMQHLTSAYPTTLRGWDSRRETRTFPGVKSFDDEFQLLRAAHKLGATWALPALFYSCGAYPMQEILDSAVWIEAGDLLLEKNLCLLGYAEQFAASLRVMRFLVQPTAEGCADPLKCYPRRLMWFDVVDTWRPSIPLEIWDERDWKRFASEVCPACLEQSRKAHREARVLVWEKLPRTYRLPPWDQLEAQKALGLK</sequence>
<dbReference type="OrthoDB" id="3893071at2759"/>
<dbReference type="AlphaFoldDB" id="A0A8H5LWL0"/>
<accession>A0A8H5LWL0</accession>
<organism evidence="1 2">
    <name type="scientific">Tricholomella constricta</name>
    <dbReference type="NCBI Taxonomy" id="117010"/>
    <lineage>
        <taxon>Eukaryota</taxon>
        <taxon>Fungi</taxon>
        <taxon>Dikarya</taxon>
        <taxon>Basidiomycota</taxon>
        <taxon>Agaricomycotina</taxon>
        <taxon>Agaricomycetes</taxon>
        <taxon>Agaricomycetidae</taxon>
        <taxon>Agaricales</taxon>
        <taxon>Tricholomatineae</taxon>
        <taxon>Lyophyllaceae</taxon>
        <taxon>Tricholomella</taxon>
    </lineage>
</organism>
<dbReference type="EMBL" id="JAACJP010000044">
    <property type="protein sequence ID" value="KAF5372006.1"/>
    <property type="molecule type" value="Genomic_DNA"/>
</dbReference>
<dbReference type="SUPFAM" id="SSF54695">
    <property type="entry name" value="POZ domain"/>
    <property type="match status" value="1"/>
</dbReference>
<name>A0A8H5LWL0_9AGAR</name>
<evidence type="ECO:0000313" key="1">
    <source>
        <dbReference type="EMBL" id="KAF5372006.1"/>
    </source>
</evidence>
<keyword evidence="2" id="KW-1185">Reference proteome</keyword>
<proteinExistence type="predicted"/>
<gene>
    <name evidence="1" type="ORF">D9615_008104</name>
</gene>
<evidence type="ECO:0008006" key="3">
    <source>
        <dbReference type="Google" id="ProtNLM"/>
    </source>
</evidence>
<dbReference type="Proteomes" id="UP000565441">
    <property type="component" value="Unassembled WGS sequence"/>
</dbReference>
<evidence type="ECO:0000313" key="2">
    <source>
        <dbReference type="Proteomes" id="UP000565441"/>
    </source>
</evidence>
<comment type="caution">
    <text evidence="1">The sequence shown here is derived from an EMBL/GenBank/DDBJ whole genome shotgun (WGS) entry which is preliminary data.</text>
</comment>
<dbReference type="Gene3D" id="3.30.710.10">
    <property type="entry name" value="Potassium Channel Kv1.1, Chain A"/>
    <property type="match status" value="1"/>
</dbReference>
<reference evidence="1 2" key="1">
    <citation type="journal article" date="2020" name="ISME J.">
        <title>Uncovering the hidden diversity of litter-decomposition mechanisms in mushroom-forming fungi.</title>
        <authorList>
            <person name="Floudas D."/>
            <person name="Bentzer J."/>
            <person name="Ahren D."/>
            <person name="Johansson T."/>
            <person name="Persson P."/>
            <person name="Tunlid A."/>
        </authorList>
    </citation>
    <scope>NUCLEOTIDE SEQUENCE [LARGE SCALE GENOMIC DNA]</scope>
    <source>
        <strain evidence="1 2">CBS 661.87</strain>
    </source>
</reference>